<evidence type="ECO:0000313" key="1">
    <source>
        <dbReference type="Proteomes" id="UP000887540"/>
    </source>
</evidence>
<dbReference type="WBParaSite" id="ACRNAN_scaffold922.g18887.t1">
    <property type="protein sequence ID" value="ACRNAN_scaffold922.g18887.t1"/>
    <property type="gene ID" value="ACRNAN_scaffold922.g18887"/>
</dbReference>
<dbReference type="Proteomes" id="UP000887540">
    <property type="component" value="Unplaced"/>
</dbReference>
<name>A0A914ELB2_9BILA</name>
<accession>A0A914ELB2</accession>
<sequence>MPLKIPWINEDFPIELSTSILNFEVATSSKPNRFVNFLVTVMLSIPTSGFENQLPRAVDFDAKWNIRSCYEPFPHDCYDETEHLAKAERRRVPDERRPLRLVKSKRNYTNRLYARESEHEMRIRESFINEMA</sequence>
<reference evidence="2" key="1">
    <citation type="submission" date="2022-11" db="UniProtKB">
        <authorList>
            <consortium name="WormBaseParasite"/>
        </authorList>
    </citation>
    <scope>IDENTIFICATION</scope>
</reference>
<dbReference type="AlphaFoldDB" id="A0A914ELB2"/>
<proteinExistence type="predicted"/>
<evidence type="ECO:0000313" key="2">
    <source>
        <dbReference type="WBParaSite" id="ACRNAN_scaffold922.g18887.t1"/>
    </source>
</evidence>
<protein>
    <submittedName>
        <fullName evidence="2">Uncharacterized protein</fullName>
    </submittedName>
</protein>
<organism evidence="1 2">
    <name type="scientific">Acrobeloides nanus</name>
    <dbReference type="NCBI Taxonomy" id="290746"/>
    <lineage>
        <taxon>Eukaryota</taxon>
        <taxon>Metazoa</taxon>
        <taxon>Ecdysozoa</taxon>
        <taxon>Nematoda</taxon>
        <taxon>Chromadorea</taxon>
        <taxon>Rhabditida</taxon>
        <taxon>Tylenchina</taxon>
        <taxon>Cephalobomorpha</taxon>
        <taxon>Cephaloboidea</taxon>
        <taxon>Cephalobidae</taxon>
        <taxon>Acrobeloides</taxon>
    </lineage>
</organism>
<keyword evidence="1" id="KW-1185">Reference proteome</keyword>